<feature type="signal peptide" evidence="2">
    <location>
        <begin position="1"/>
        <end position="20"/>
    </location>
</feature>
<feature type="domain" description="Outer membrane protein beta-barrel" evidence="3">
    <location>
        <begin position="48"/>
        <end position="138"/>
    </location>
</feature>
<dbReference type="Gene3D" id="2.40.160.20">
    <property type="match status" value="1"/>
</dbReference>
<dbReference type="InterPro" id="IPR027385">
    <property type="entry name" value="Beta-barrel_OMP"/>
</dbReference>
<dbReference type="InterPro" id="IPR011250">
    <property type="entry name" value="OMP/PagP_B-barrel"/>
</dbReference>
<dbReference type="RefSeq" id="WP_151168483.1">
    <property type="nucleotide sequence ID" value="NZ_WACR01000007.1"/>
</dbReference>
<keyword evidence="5" id="KW-1185">Reference proteome</keyword>
<dbReference type="Pfam" id="PF13505">
    <property type="entry name" value="OMP_b-brl"/>
    <property type="match status" value="1"/>
</dbReference>
<evidence type="ECO:0000313" key="5">
    <source>
        <dbReference type="Proteomes" id="UP000435357"/>
    </source>
</evidence>
<evidence type="ECO:0000313" key="4">
    <source>
        <dbReference type="EMBL" id="KAB1063735.1"/>
    </source>
</evidence>
<comment type="caution">
    <text evidence="4">The sequence shown here is derived from an EMBL/GenBank/DDBJ whole genome shotgun (WGS) entry which is preliminary data.</text>
</comment>
<evidence type="ECO:0000256" key="2">
    <source>
        <dbReference type="SAM" id="SignalP"/>
    </source>
</evidence>
<evidence type="ECO:0000259" key="3">
    <source>
        <dbReference type="Pfam" id="PF13505"/>
    </source>
</evidence>
<dbReference type="AlphaFoldDB" id="A0A6N6M3L3"/>
<keyword evidence="1 2" id="KW-0732">Signal</keyword>
<gene>
    <name evidence="4" type="ORF">F3059_09205</name>
</gene>
<sequence>MRIQEILLFTFLAMSVSLHAQKGLNFSIETALCEPQIQINESGKYINNSFSPNGMIGFSVGYFFNEHFSVETGYNFRRENITFESTIPELSFTLGAKPYQLHNIPLRANYSIPLGSNDKVRLLFTSGMEFSFIGSSVSYYLGRSSKDPIGPKTKSDFRFWVNDINKKRDMNVLFLTAFGPQFRLFDVLRLSTQFGYTTGFTDQSEMKFEYEGTPTNGKIQGTATSRPTFWQALIKLSYKMDFEKEDESVDYVR</sequence>
<proteinExistence type="predicted"/>
<dbReference type="EMBL" id="WACR01000007">
    <property type="protein sequence ID" value="KAB1063735.1"/>
    <property type="molecule type" value="Genomic_DNA"/>
</dbReference>
<protein>
    <submittedName>
        <fullName evidence="4">Porin family protein</fullName>
    </submittedName>
</protein>
<dbReference type="Proteomes" id="UP000435357">
    <property type="component" value="Unassembled WGS sequence"/>
</dbReference>
<dbReference type="SUPFAM" id="SSF56925">
    <property type="entry name" value="OMPA-like"/>
    <property type="match status" value="1"/>
</dbReference>
<reference evidence="4 5" key="1">
    <citation type="submission" date="2019-09" db="EMBL/GenBank/DDBJ databases">
        <title>Genomes of Cryomorphaceae.</title>
        <authorList>
            <person name="Bowman J.P."/>
        </authorList>
    </citation>
    <scope>NUCLEOTIDE SEQUENCE [LARGE SCALE GENOMIC DNA]</scope>
    <source>
        <strain evidence="4 5">KCTC 52047</strain>
    </source>
</reference>
<evidence type="ECO:0000256" key="1">
    <source>
        <dbReference type="ARBA" id="ARBA00022729"/>
    </source>
</evidence>
<name>A0A6N6M3L3_9FLAO</name>
<accession>A0A6N6M3L3</accession>
<feature type="chain" id="PRO_5026674076" evidence="2">
    <location>
        <begin position="21"/>
        <end position="253"/>
    </location>
</feature>
<organism evidence="4 5">
    <name type="scientific">Salibacter halophilus</name>
    <dbReference type="NCBI Taxonomy" id="1803916"/>
    <lineage>
        <taxon>Bacteria</taxon>
        <taxon>Pseudomonadati</taxon>
        <taxon>Bacteroidota</taxon>
        <taxon>Flavobacteriia</taxon>
        <taxon>Flavobacteriales</taxon>
        <taxon>Salibacteraceae</taxon>
        <taxon>Salibacter</taxon>
    </lineage>
</organism>